<evidence type="ECO:0000313" key="2">
    <source>
        <dbReference type="Proteomes" id="UP000007029"/>
    </source>
</evidence>
<name>Q169W9_ROSDO</name>
<protein>
    <submittedName>
        <fullName evidence="1">Uncharacterized protein</fullName>
    </submittedName>
</protein>
<organism evidence="1 2">
    <name type="scientific">Roseobacter denitrificans (strain ATCC 33942 / OCh 114)</name>
    <name type="common">Erythrobacter sp. (strain OCh 114)</name>
    <name type="synonym">Roseobacter denitrificans</name>
    <dbReference type="NCBI Taxonomy" id="375451"/>
    <lineage>
        <taxon>Bacteria</taxon>
        <taxon>Pseudomonadati</taxon>
        <taxon>Pseudomonadota</taxon>
        <taxon>Alphaproteobacteria</taxon>
        <taxon>Rhodobacterales</taxon>
        <taxon>Roseobacteraceae</taxon>
        <taxon>Roseobacter</taxon>
    </lineage>
</organism>
<dbReference type="Proteomes" id="UP000007029">
    <property type="component" value="Chromosome"/>
</dbReference>
<dbReference type="EMBL" id="CP000362">
    <property type="protein sequence ID" value="ABG31224.1"/>
    <property type="molecule type" value="Genomic_DNA"/>
</dbReference>
<proteinExistence type="predicted"/>
<gene>
    <name evidence="1" type="ordered locus">RD1_1597</name>
</gene>
<evidence type="ECO:0000313" key="1">
    <source>
        <dbReference type="EMBL" id="ABG31224.1"/>
    </source>
</evidence>
<accession>Q169W9</accession>
<dbReference type="AlphaFoldDB" id="Q169W9"/>
<reference evidence="1 2" key="1">
    <citation type="journal article" date="2007" name="J. Bacteriol.">
        <title>The complete genome sequence of Roseobacter denitrificans reveals a mixotrophic rather than photosynthetic metabolism.</title>
        <authorList>
            <person name="Swingley W.D."/>
            <person name="Sadekar S."/>
            <person name="Mastrian S.D."/>
            <person name="Matthies H.J."/>
            <person name="Hao J."/>
            <person name="Ramos H."/>
            <person name="Acharya C.R."/>
            <person name="Conrad A.L."/>
            <person name="Taylor H.L."/>
            <person name="Dejesa L.C."/>
            <person name="Shah M.K."/>
            <person name="O'huallachain M.E."/>
            <person name="Lince M.T."/>
            <person name="Blankenship R.E."/>
            <person name="Beatty J.T."/>
            <person name="Touchman J.W."/>
        </authorList>
    </citation>
    <scope>NUCLEOTIDE SEQUENCE [LARGE SCALE GENOMIC DNA]</scope>
    <source>
        <strain evidence="2">ATCC 33942 / OCh 114</strain>
    </source>
</reference>
<keyword evidence="2" id="KW-1185">Reference proteome</keyword>
<sequence>MILDVSGISSDALERLKQRIDLFLFTQQSMPWVFRQTP</sequence>
<dbReference type="KEGG" id="rde:RD1_1597"/>
<dbReference type="HOGENOM" id="CLU_3332431_0_0_5"/>